<evidence type="ECO:0000256" key="5">
    <source>
        <dbReference type="ARBA" id="ARBA00023239"/>
    </source>
</evidence>
<dbReference type="Proteomes" id="UP000887565">
    <property type="component" value="Unplaced"/>
</dbReference>
<evidence type="ECO:0000256" key="2">
    <source>
        <dbReference type="ARBA" id="ARBA00022792"/>
    </source>
</evidence>
<dbReference type="HAMAP" id="MF_03111">
    <property type="entry name" value="Coq4"/>
    <property type="match status" value="1"/>
</dbReference>
<proteinExistence type="inferred from homology"/>
<accession>A0A915J907</accession>
<evidence type="ECO:0000256" key="6">
    <source>
        <dbReference type="HAMAP-Rule" id="MF_03111"/>
    </source>
</evidence>
<feature type="binding site" evidence="6">
    <location>
        <position position="115"/>
    </location>
    <ligand>
        <name>Zn(2+)</name>
        <dbReference type="ChEBI" id="CHEBI:29105"/>
    </ligand>
</feature>
<evidence type="ECO:0000313" key="8">
    <source>
        <dbReference type="WBParaSite" id="nRc.2.0.1.t22949-RA"/>
    </source>
</evidence>
<dbReference type="OMA" id="YYERHFH"/>
<dbReference type="EC" id="4.1.1.130" evidence="6"/>
<dbReference type="GO" id="GO:0120539">
    <property type="term" value="F:4-hydroxy-3-methoxy-5-polyprenylbenzoate decarboxylase activity"/>
    <property type="evidence" value="ECO:0007669"/>
    <property type="project" value="UniProtKB-EC"/>
</dbReference>
<keyword evidence="2 6" id="KW-0999">Mitochondrion inner membrane</keyword>
<dbReference type="PANTHER" id="PTHR12922:SF7">
    <property type="entry name" value="UBIQUINONE BIOSYNTHESIS PROTEIN COQ4 HOMOLOG, MITOCHONDRIAL"/>
    <property type="match status" value="1"/>
</dbReference>
<keyword evidence="6" id="KW-0479">Metal-binding</keyword>
<feature type="binding site" evidence="6">
    <location>
        <position position="127"/>
    </location>
    <ligand>
        <name>Zn(2+)</name>
        <dbReference type="ChEBI" id="CHEBI:29105"/>
    </ligand>
</feature>
<comment type="catalytic activity">
    <reaction evidence="6">
        <text>a 4-hydroxy-3-methoxy-5-(all-trans-polyprenyl)benzoate + H(+) = a 2-methoxy-6-(all-trans-polyprenyl)phenol + CO2</text>
        <dbReference type="Rhea" id="RHEA:81179"/>
        <dbReference type="Rhea" id="RHEA-COMP:9551"/>
        <dbReference type="Rhea" id="RHEA-COMP:10931"/>
        <dbReference type="ChEBI" id="CHEBI:15378"/>
        <dbReference type="ChEBI" id="CHEBI:16526"/>
        <dbReference type="ChEBI" id="CHEBI:62731"/>
        <dbReference type="ChEBI" id="CHEBI:84443"/>
        <dbReference type="EC" id="4.1.1.130"/>
    </reaction>
</comment>
<feature type="binding site" evidence="6">
    <location>
        <position position="112"/>
    </location>
    <ligand>
        <name>Zn(2+)</name>
        <dbReference type="ChEBI" id="CHEBI:29105"/>
    </ligand>
</feature>
<dbReference type="PANTHER" id="PTHR12922">
    <property type="entry name" value="UBIQUINONE BIOSYNTHESIS PROTEIN"/>
    <property type="match status" value="1"/>
</dbReference>
<comment type="similarity">
    <text evidence="6">Belongs to the COQ4 family.</text>
</comment>
<protein>
    <recommendedName>
        <fullName evidence="6">Ubiquinone biosynthesis protein COQ4 homolog, mitochondrial</fullName>
    </recommendedName>
    <alternativeName>
        <fullName evidence="6">4-hydroxy-3-methoxy-5-polyprenylbenzoate decarboxylase</fullName>
        <ecNumber evidence="6">4.1.1.130</ecNumber>
    </alternativeName>
    <alternativeName>
        <fullName evidence="6">Coenzyme Q biosynthesis protein 4 homolog</fullName>
    </alternativeName>
</protein>
<evidence type="ECO:0000256" key="1">
    <source>
        <dbReference type="ARBA" id="ARBA00022688"/>
    </source>
</evidence>
<dbReference type="GO" id="GO:0008270">
    <property type="term" value="F:zinc ion binding"/>
    <property type="evidence" value="ECO:0007669"/>
    <property type="project" value="UniProtKB-UniRule"/>
</dbReference>
<dbReference type="InterPro" id="IPR007715">
    <property type="entry name" value="Coq4"/>
</dbReference>
<comment type="function">
    <text evidence="6">Lyase that catalyzes the C1-decarboxylation of 4-hydroxy-3-methoxy-5-(all-trans-polyprenyl)benzoic acid into 2-methoxy-6-(all-trans-polyprenyl)phenol during ubiquinone biosynthesis.</text>
</comment>
<keyword evidence="7" id="KW-1185">Reference proteome</keyword>
<comment type="cofactor">
    <cofactor evidence="6">
        <name>Zn(2+)</name>
        <dbReference type="ChEBI" id="CHEBI:29105"/>
    </cofactor>
</comment>
<reference evidence="8" key="1">
    <citation type="submission" date="2022-11" db="UniProtKB">
        <authorList>
            <consortium name="WormBaseParasite"/>
        </authorList>
    </citation>
    <scope>IDENTIFICATION</scope>
</reference>
<evidence type="ECO:0000256" key="3">
    <source>
        <dbReference type="ARBA" id="ARBA00023128"/>
    </source>
</evidence>
<comment type="subcellular location">
    <subcellularLocation>
        <location evidence="6">Mitochondrion inner membrane</location>
        <topology evidence="6">Peripheral membrane protein</topology>
        <orientation evidence="6">Matrix side</orientation>
    </subcellularLocation>
</comment>
<comment type="pathway">
    <text evidence="6">Cofactor biosynthesis; ubiquinone biosynthesis.</text>
</comment>
<comment type="subunit">
    <text evidence="6">Component of a multi-subunit COQ enzyme complex.</text>
</comment>
<keyword evidence="3 6" id="KW-0496">Mitochondrion</keyword>
<keyword evidence="1 6" id="KW-0831">Ubiquinone biosynthesis</keyword>
<keyword evidence="5 6" id="KW-0456">Lyase</keyword>
<keyword evidence="6" id="KW-0862">Zinc</keyword>
<dbReference type="InterPro" id="IPR027540">
    <property type="entry name" value="Coq4_euk"/>
</dbReference>
<dbReference type="GO" id="GO:0031314">
    <property type="term" value="C:extrinsic component of mitochondrial inner membrane"/>
    <property type="evidence" value="ECO:0007669"/>
    <property type="project" value="UniProtKB-UniRule"/>
</dbReference>
<keyword evidence="4 6" id="KW-0472">Membrane</keyword>
<evidence type="ECO:0000313" key="7">
    <source>
        <dbReference type="Proteomes" id="UP000887565"/>
    </source>
</evidence>
<feature type="binding site" evidence="6">
    <location>
        <position position="111"/>
    </location>
    <ligand>
        <name>Zn(2+)</name>
        <dbReference type="ChEBI" id="CHEBI:29105"/>
    </ligand>
</feature>
<organism evidence="7 8">
    <name type="scientific">Romanomermis culicivorax</name>
    <name type="common">Nematode worm</name>
    <dbReference type="NCBI Taxonomy" id="13658"/>
    <lineage>
        <taxon>Eukaryota</taxon>
        <taxon>Metazoa</taxon>
        <taxon>Ecdysozoa</taxon>
        <taxon>Nematoda</taxon>
        <taxon>Enoplea</taxon>
        <taxon>Dorylaimia</taxon>
        <taxon>Mermithida</taxon>
        <taxon>Mermithoidea</taxon>
        <taxon>Mermithidae</taxon>
        <taxon>Romanomermis</taxon>
    </lineage>
</organism>
<dbReference type="Pfam" id="PF05019">
    <property type="entry name" value="Coq4"/>
    <property type="match status" value="1"/>
</dbReference>
<sequence length="207" mass="24349">MTYPHHIPTTFFQKSLLTVGSAITAILDPSRDDMVACMGETASSLILPQIKRKMMNNKTGRKILIEEPRILNRTVDLEHFRKLKDGTLGREYVKFLDKLLLYVMQRYRETHDMFHVCLEMPTTILGEVVVKWIEGIQFGLPMCFLGGLFGSLRLYPKQRRKFLDSYFPWAVKNSSNGEFLMNVYWEHHWDKPLKELRKEINFEDPPH</sequence>
<evidence type="ECO:0000256" key="4">
    <source>
        <dbReference type="ARBA" id="ARBA00023136"/>
    </source>
</evidence>
<dbReference type="AlphaFoldDB" id="A0A915J907"/>
<dbReference type="WBParaSite" id="nRc.2.0.1.t22949-RA">
    <property type="protein sequence ID" value="nRc.2.0.1.t22949-RA"/>
    <property type="gene ID" value="nRc.2.0.1.g22949"/>
</dbReference>
<name>A0A915J907_ROMCU</name>